<dbReference type="STRING" id="471853.Bcav_1737"/>
<proteinExistence type="predicted"/>
<dbReference type="InterPro" id="IPR004509">
    <property type="entry name" value="Competence_ComEA_HhH"/>
</dbReference>
<evidence type="ECO:0000259" key="3">
    <source>
        <dbReference type="SMART" id="SM00278"/>
    </source>
</evidence>
<keyword evidence="2" id="KW-0472">Membrane</keyword>
<feature type="region of interest" description="Disordered" evidence="1">
    <location>
        <begin position="204"/>
        <end position="229"/>
    </location>
</feature>
<feature type="compositionally biased region" description="Low complexity" evidence="1">
    <location>
        <begin position="217"/>
        <end position="229"/>
    </location>
</feature>
<dbReference type="AlphaFoldDB" id="C5C480"/>
<dbReference type="eggNOG" id="COG1555">
    <property type="taxonomic scope" value="Bacteria"/>
</dbReference>
<dbReference type="HOGENOM" id="CLU_052011_0_2_11"/>
<dbReference type="InterPro" id="IPR010994">
    <property type="entry name" value="RuvA_2-like"/>
</dbReference>
<feature type="domain" description="Helix-hairpin-helix DNA-binding motif class 1" evidence="3">
    <location>
        <begin position="268"/>
        <end position="287"/>
    </location>
</feature>
<dbReference type="KEGG" id="bcv:Bcav_1737"/>
<feature type="domain" description="Helix-hairpin-helix DNA-binding motif class 1" evidence="3">
    <location>
        <begin position="238"/>
        <end position="257"/>
    </location>
</feature>
<keyword evidence="2" id="KW-0812">Transmembrane</keyword>
<evidence type="ECO:0000313" key="5">
    <source>
        <dbReference type="Proteomes" id="UP000007962"/>
    </source>
</evidence>
<name>C5C480_BEUC1</name>
<dbReference type="Pfam" id="PF12836">
    <property type="entry name" value="HHH_3"/>
    <property type="match status" value="1"/>
</dbReference>
<accession>C5C480</accession>
<sequence>MDRHRQRAQNRARLAALTRAAYSAGEGVLPVDAAEHDHLAGAAAPDELAPEEIELDRGAVDRRRRRARARWRVGVAPRAALGLVLAVAVVVVVLAVRSLAADGGTPIPDPAPGSASSAGSEDRTADASPGETAGPSPAVPSPTGEVVVHVAGLVASPGVVSLPPSSRVQDALEAAGGALPEADLAALNLARVLVDGEQVYVPAPGEAPPAGAGGAPGAPAAEGGSDGGPVNLNTADLAALDTLPGIGPALAQRIVEWRTANGSFVDVEELTEVSGIGPATLERLRPLVTV</sequence>
<dbReference type="InterPro" id="IPR051675">
    <property type="entry name" value="Endo/Exo/Phosphatase_dom_1"/>
</dbReference>
<dbReference type="GO" id="GO:0015627">
    <property type="term" value="C:type II protein secretion system complex"/>
    <property type="evidence" value="ECO:0007669"/>
    <property type="project" value="TreeGrafter"/>
</dbReference>
<gene>
    <name evidence="4" type="ordered locus">Bcav_1737</name>
</gene>
<dbReference type="NCBIfam" id="TIGR00426">
    <property type="entry name" value="competence protein ComEA helix-hairpin-helix repeat region"/>
    <property type="match status" value="1"/>
</dbReference>
<dbReference type="Pfam" id="PF10531">
    <property type="entry name" value="SLBB"/>
    <property type="match status" value="1"/>
</dbReference>
<dbReference type="Proteomes" id="UP000007962">
    <property type="component" value="Chromosome"/>
</dbReference>
<evidence type="ECO:0000313" key="4">
    <source>
        <dbReference type="EMBL" id="ACQ79993.1"/>
    </source>
</evidence>
<feature type="transmembrane region" description="Helical" evidence="2">
    <location>
        <begin position="73"/>
        <end position="96"/>
    </location>
</feature>
<reference evidence="4 5" key="1">
    <citation type="journal article" date="2009" name="Stand. Genomic Sci.">
        <title>Complete genome sequence of Beutenbergia cavernae type strain (HKI 0122).</title>
        <authorList>
            <person name="Land M."/>
            <person name="Pukall R."/>
            <person name="Abt B."/>
            <person name="Goker M."/>
            <person name="Rohde M."/>
            <person name="Glavina Del Rio T."/>
            <person name="Tice H."/>
            <person name="Copeland A."/>
            <person name="Cheng J.F."/>
            <person name="Lucas S."/>
            <person name="Chen F."/>
            <person name="Nolan M."/>
            <person name="Bruce D."/>
            <person name="Goodwin L."/>
            <person name="Pitluck S."/>
            <person name="Ivanova N."/>
            <person name="Mavromatis K."/>
            <person name="Ovchinnikova G."/>
            <person name="Pati A."/>
            <person name="Chen A."/>
            <person name="Palaniappan K."/>
            <person name="Hauser L."/>
            <person name="Chang Y.J."/>
            <person name="Jefferies C.C."/>
            <person name="Saunders E."/>
            <person name="Brettin T."/>
            <person name="Detter J.C."/>
            <person name="Han C."/>
            <person name="Chain P."/>
            <person name="Bristow J."/>
            <person name="Eisen J.A."/>
            <person name="Markowitz V."/>
            <person name="Hugenholtz P."/>
            <person name="Kyrpides N.C."/>
            <person name="Klenk H.P."/>
            <person name="Lapidus A."/>
        </authorList>
    </citation>
    <scope>NUCLEOTIDE SEQUENCE [LARGE SCALE GENOMIC DNA]</scope>
    <source>
        <strain evidence="5">ATCC BAA-8 / DSM 12333 / NBRC 16432</strain>
    </source>
</reference>
<protein>
    <submittedName>
        <fullName evidence="4">Competence protein ComEA helix-hairpin-helix repeat protein</fullName>
    </submittedName>
</protein>
<dbReference type="GO" id="GO:0003677">
    <property type="term" value="F:DNA binding"/>
    <property type="evidence" value="ECO:0007669"/>
    <property type="project" value="InterPro"/>
</dbReference>
<dbReference type="GO" id="GO:0015628">
    <property type="term" value="P:protein secretion by the type II secretion system"/>
    <property type="evidence" value="ECO:0007669"/>
    <property type="project" value="TreeGrafter"/>
</dbReference>
<dbReference type="EMBL" id="CP001618">
    <property type="protein sequence ID" value="ACQ79993.1"/>
    <property type="molecule type" value="Genomic_DNA"/>
</dbReference>
<dbReference type="SUPFAM" id="SSF47781">
    <property type="entry name" value="RuvA domain 2-like"/>
    <property type="match status" value="1"/>
</dbReference>
<dbReference type="SMART" id="SM00278">
    <property type="entry name" value="HhH1"/>
    <property type="match status" value="2"/>
</dbReference>
<dbReference type="Gene3D" id="3.10.560.10">
    <property type="entry name" value="Outer membrane lipoprotein wza domain like"/>
    <property type="match status" value="1"/>
</dbReference>
<dbReference type="GO" id="GO:0006281">
    <property type="term" value="P:DNA repair"/>
    <property type="evidence" value="ECO:0007669"/>
    <property type="project" value="InterPro"/>
</dbReference>
<keyword evidence="2" id="KW-1133">Transmembrane helix</keyword>
<dbReference type="PANTHER" id="PTHR21180">
    <property type="entry name" value="ENDONUCLEASE/EXONUCLEASE/PHOSPHATASE FAMILY DOMAIN-CONTAINING PROTEIN 1"/>
    <property type="match status" value="1"/>
</dbReference>
<evidence type="ECO:0000256" key="1">
    <source>
        <dbReference type="SAM" id="MobiDB-lite"/>
    </source>
</evidence>
<dbReference type="Gene3D" id="1.10.150.320">
    <property type="entry name" value="Photosystem II 12 kDa extrinsic protein"/>
    <property type="match status" value="1"/>
</dbReference>
<keyword evidence="5" id="KW-1185">Reference proteome</keyword>
<organism evidence="4 5">
    <name type="scientific">Beutenbergia cavernae (strain ATCC BAA-8 / DSM 12333 / CCUG 43141 / JCM 11478 / NBRC 16432 / NCIMB 13614 / HKI 0122)</name>
    <dbReference type="NCBI Taxonomy" id="471853"/>
    <lineage>
        <taxon>Bacteria</taxon>
        <taxon>Bacillati</taxon>
        <taxon>Actinomycetota</taxon>
        <taxon>Actinomycetes</taxon>
        <taxon>Micrococcales</taxon>
        <taxon>Beutenbergiaceae</taxon>
        <taxon>Beutenbergia</taxon>
    </lineage>
</organism>
<evidence type="ECO:0000256" key="2">
    <source>
        <dbReference type="SAM" id="Phobius"/>
    </source>
</evidence>
<dbReference type="InterPro" id="IPR019554">
    <property type="entry name" value="Soluble_ligand-bd"/>
</dbReference>
<feature type="region of interest" description="Disordered" evidence="1">
    <location>
        <begin position="103"/>
        <end position="143"/>
    </location>
</feature>
<dbReference type="InterPro" id="IPR003583">
    <property type="entry name" value="Hlx-hairpin-Hlx_DNA-bd_motif"/>
</dbReference>
<dbReference type="RefSeq" id="WP_015882233.1">
    <property type="nucleotide sequence ID" value="NC_012669.1"/>
</dbReference>
<dbReference type="PANTHER" id="PTHR21180:SF32">
    <property type="entry name" value="ENDONUCLEASE_EXONUCLEASE_PHOSPHATASE FAMILY DOMAIN-CONTAINING PROTEIN 1"/>
    <property type="match status" value="1"/>
</dbReference>